<evidence type="ECO:0000256" key="5">
    <source>
        <dbReference type="PROSITE-ProRule" id="PRU00266"/>
    </source>
</evidence>
<evidence type="ECO:0000259" key="7">
    <source>
        <dbReference type="PROSITE" id="PS50137"/>
    </source>
</evidence>
<keyword evidence="4" id="KW-0238">DNA-binding</keyword>
<sequence>MAVYAAMYPSREQLQVIQKMIVLTEEALHGVSDMIGEQVVAEMEAREEAGKGNGQELLDDAIRDDGAVREDGTIEEGGGEVGDVVEVENNTESEEEVEDDTGAVEDAAVDDDSEVKAEAEQEEAVEGNDAGAQAVNVRGHAGTGNDAQGNDSTEGYAVVNNNATNENDVAGEHGAGVHDAEAEEEAVRRNDAQRLVHEVQRLPSKTRSSSGEGQPPENLNTAPQGDAETPQHRTKALLGVVRVGLAAKGLLLKGDMNVKMVLLCRDMPTITLLRKVACCLVEQFYILSEDRYEINERVLEAAIVVKNTRDPPVTVTIRMASPLAKKYSEICTGGILQSSNDVLDMQKCCAAFKCVRRTKWFQERAVELKSWVKVNHVFRYLCSSIPTWSPLGGWPFEVLSERVIATAGRPMGIGEALRRVLECLASGILMPDGPGLCDPCEKQAVDAVGHLDTIQKECITHTAQHAVRLLAFGHIHLLLGNKNLNFEKLHSNIPEIDNALSYINPIPSGDSSTFGLTKRPLEGVLQEDGKKKKTTQPIHLCRMNAVMRLNQLQPGLRCKEVSKTGPNHAPIFTMAMEVNGKTFEATGGSKKIAKHNVAVEVLKAMGFTVCNEDSFTSASSSSAGSANENAEGQVLMRWEKNPVTELNEMRRGLKFQVISQTGGHCCRHFVMEVEMDGQTFQGTSTYKKVAKAYAALAALEALKKGAAHDLLQTNPTAEAPARGTPKQTNVTMALLSGGTSQGGRSFSNGMNWLRSLLYL</sequence>
<dbReference type="PROSITE" id="PS51703">
    <property type="entry name" value="DZF"/>
    <property type="match status" value="1"/>
</dbReference>
<keyword evidence="5" id="KW-0694">RNA-binding</keyword>
<dbReference type="PANTHER" id="PTHR45762">
    <property type="entry name" value="ZINC FINGER RNA-BINDING PROTEIN"/>
    <property type="match status" value="1"/>
</dbReference>
<dbReference type="GO" id="GO:0071011">
    <property type="term" value="C:precatalytic spliceosome"/>
    <property type="evidence" value="ECO:0007669"/>
    <property type="project" value="TreeGrafter"/>
</dbReference>
<dbReference type="AlphaFoldDB" id="A0AAV7QUZ3"/>
<dbReference type="InterPro" id="IPR014720">
    <property type="entry name" value="dsRBD_dom"/>
</dbReference>
<evidence type="ECO:0000256" key="1">
    <source>
        <dbReference type="ARBA" id="ARBA00004496"/>
    </source>
</evidence>
<dbReference type="EMBL" id="JANPWB010000010">
    <property type="protein sequence ID" value="KAJ1142205.1"/>
    <property type="molecule type" value="Genomic_DNA"/>
</dbReference>
<dbReference type="InterPro" id="IPR049402">
    <property type="entry name" value="DZF_dom_C"/>
</dbReference>
<dbReference type="Pfam" id="PF20965">
    <property type="entry name" value="DZF_C"/>
    <property type="match status" value="1"/>
</dbReference>
<dbReference type="Pfam" id="PF00035">
    <property type="entry name" value="dsrm"/>
    <property type="match status" value="2"/>
</dbReference>
<reference evidence="9" key="1">
    <citation type="journal article" date="2022" name="bioRxiv">
        <title>Sequencing and chromosome-scale assembly of the giantPleurodeles waltlgenome.</title>
        <authorList>
            <person name="Brown T."/>
            <person name="Elewa A."/>
            <person name="Iarovenko S."/>
            <person name="Subramanian E."/>
            <person name="Araus A.J."/>
            <person name="Petzold A."/>
            <person name="Susuki M."/>
            <person name="Suzuki K.-i.T."/>
            <person name="Hayashi T."/>
            <person name="Toyoda A."/>
            <person name="Oliveira C."/>
            <person name="Osipova E."/>
            <person name="Leigh N.D."/>
            <person name="Simon A."/>
            <person name="Yun M.H."/>
        </authorList>
    </citation>
    <scope>NUCLEOTIDE SEQUENCE</scope>
    <source>
        <strain evidence="9">20211129_DDA</strain>
        <tissue evidence="9">Liver</tissue>
    </source>
</reference>
<dbReference type="GO" id="GO:0003727">
    <property type="term" value="F:single-stranded RNA binding"/>
    <property type="evidence" value="ECO:0007669"/>
    <property type="project" value="TreeGrafter"/>
</dbReference>
<evidence type="ECO:0000313" key="10">
    <source>
        <dbReference type="Proteomes" id="UP001066276"/>
    </source>
</evidence>
<dbReference type="GO" id="GO:0003725">
    <property type="term" value="F:double-stranded RNA binding"/>
    <property type="evidence" value="ECO:0007669"/>
    <property type="project" value="TreeGrafter"/>
</dbReference>
<dbReference type="Proteomes" id="UP001066276">
    <property type="component" value="Chromosome 6"/>
</dbReference>
<evidence type="ECO:0000259" key="8">
    <source>
        <dbReference type="PROSITE" id="PS51703"/>
    </source>
</evidence>
<feature type="compositionally biased region" description="Acidic residues" evidence="6">
    <location>
        <begin position="73"/>
        <end position="113"/>
    </location>
</feature>
<dbReference type="SMART" id="SM00358">
    <property type="entry name" value="DSRM"/>
    <property type="match status" value="2"/>
</dbReference>
<feature type="domain" description="DRBM" evidence="7">
    <location>
        <begin position="559"/>
        <end position="607"/>
    </location>
</feature>
<keyword evidence="3" id="KW-0677">Repeat</keyword>
<proteinExistence type="predicted"/>
<dbReference type="InterPro" id="IPR049401">
    <property type="entry name" value="DZF_dom_N"/>
</dbReference>
<feature type="compositionally biased region" description="Polar residues" evidence="6">
    <location>
        <begin position="203"/>
        <end position="223"/>
    </location>
</feature>
<feature type="domain" description="DZF" evidence="8">
    <location>
        <begin position="154"/>
        <end position="525"/>
    </location>
</feature>
<comment type="caution">
    <text evidence="9">The sequence shown here is derived from an EMBL/GenBank/DDBJ whole genome shotgun (WGS) entry which is preliminary data.</text>
</comment>
<dbReference type="SUPFAM" id="SSF54768">
    <property type="entry name" value="dsRNA-binding domain-like"/>
    <property type="match status" value="2"/>
</dbReference>
<dbReference type="InterPro" id="IPR043519">
    <property type="entry name" value="NT_sf"/>
</dbReference>
<dbReference type="InterPro" id="IPR006561">
    <property type="entry name" value="DZF_dom"/>
</dbReference>
<dbReference type="Gene3D" id="3.30.160.20">
    <property type="match status" value="2"/>
</dbReference>
<dbReference type="PROSITE" id="PS50137">
    <property type="entry name" value="DS_RBD"/>
    <property type="match status" value="2"/>
</dbReference>
<comment type="subcellular location">
    <subcellularLocation>
        <location evidence="1">Cytoplasm</location>
    </subcellularLocation>
</comment>
<evidence type="ECO:0000256" key="3">
    <source>
        <dbReference type="ARBA" id="ARBA00022737"/>
    </source>
</evidence>
<evidence type="ECO:0000313" key="9">
    <source>
        <dbReference type="EMBL" id="KAJ1142205.1"/>
    </source>
</evidence>
<dbReference type="PANTHER" id="PTHR45762:SF4">
    <property type="entry name" value="INTERLEUKIN ENHANCER-BINDING FACTOR 3"/>
    <property type="match status" value="1"/>
</dbReference>
<organism evidence="9 10">
    <name type="scientific">Pleurodeles waltl</name>
    <name type="common">Iberian ribbed newt</name>
    <dbReference type="NCBI Taxonomy" id="8319"/>
    <lineage>
        <taxon>Eukaryota</taxon>
        <taxon>Metazoa</taxon>
        <taxon>Chordata</taxon>
        <taxon>Craniata</taxon>
        <taxon>Vertebrata</taxon>
        <taxon>Euteleostomi</taxon>
        <taxon>Amphibia</taxon>
        <taxon>Batrachia</taxon>
        <taxon>Caudata</taxon>
        <taxon>Salamandroidea</taxon>
        <taxon>Salamandridae</taxon>
        <taxon>Pleurodelinae</taxon>
        <taxon>Pleurodeles</taxon>
    </lineage>
</organism>
<feature type="region of interest" description="Disordered" evidence="6">
    <location>
        <begin position="166"/>
        <end position="230"/>
    </location>
</feature>
<protein>
    <submittedName>
        <fullName evidence="9">Uncharacterized protein</fullName>
    </submittedName>
</protein>
<dbReference type="Pfam" id="PF07528">
    <property type="entry name" value="DZF_N"/>
    <property type="match status" value="1"/>
</dbReference>
<accession>A0AAV7QUZ3</accession>
<feature type="region of interest" description="Disordered" evidence="6">
    <location>
        <begin position="71"/>
        <end position="132"/>
    </location>
</feature>
<dbReference type="FunFam" id="1.10.1410.40:FF:000001">
    <property type="entry name" value="interleukin enhancer-binding factor 3 isoform X1"/>
    <property type="match status" value="1"/>
</dbReference>
<dbReference type="Gene3D" id="3.30.460.10">
    <property type="entry name" value="Beta Polymerase, domain 2"/>
    <property type="match status" value="1"/>
</dbReference>
<feature type="compositionally biased region" description="Basic and acidic residues" evidence="6">
    <location>
        <begin position="175"/>
        <end position="200"/>
    </location>
</feature>
<evidence type="ECO:0000256" key="2">
    <source>
        <dbReference type="ARBA" id="ARBA00022490"/>
    </source>
</evidence>
<gene>
    <name evidence="9" type="ORF">NDU88_008532</name>
</gene>
<dbReference type="Gene3D" id="1.10.1410.40">
    <property type="match status" value="1"/>
</dbReference>
<dbReference type="GO" id="GO:0003677">
    <property type="term" value="F:DNA binding"/>
    <property type="evidence" value="ECO:0007669"/>
    <property type="project" value="UniProtKB-KW"/>
</dbReference>
<name>A0AAV7QUZ3_PLEWA</name>
<feature type="domain" description="DRBM" evidence="7">
    <location>
        <begin position="641"/>
        <end position="704"/>
    </location>
</feature>
<dbReference type="FunFam" id="3.30.460.10:FF:000011">
    <property type="entry name" value="interleukin enhancer-binding factor 3 isoform X1"/>
    <property type="match status" value="1"/>
</dbReference>
<dbReference type="GO" id="GO:0005737">
    <property type="term" value="C:cytoplasm"/>
    <property type="evidence" value="ECO:0007669"/>
    <property type="project" value="UniProtKB-SubCell"/>
</dbReference>
<dbReference type="SMART" id="SM00572">
    <property type="entry name" value="DZF"/>
    <property type="match status" value="1"/>
</dbReference>
<evidence type="ECO:0000256" key="6">
    <source>
        <dbReference type="SAM" id="MobiDB-lite"/>
    </source>
</evidence>
<evidence type="ECO:0000256" key="4">
    <source>
        <dbReference type="ARBA" id="ARBA00023125"/>
    </source>
</evidence>
<keyword evidence="10" id="KW-1185">Reference proteome</keyword>
<keyword evidence="2" id="KW-0963">Cytoplasm</keyword>